<dbReference type="FunFam" id="3.30.160.60:FF:002343">
    <property type="entry name" value="Zinc finger protein 33A"/>
    <property type="match status" value="1"/>
</dbReference>
<evidence type="ECO:0000256" key="2">
    <source>
        <dbReference type="ARBA" id="ARBA00022771"/>
    </source>
</evidence>
<gene>
    <name evidence="6" type="ORF">MNOR_LOCUS4811</name>
</gene>
<dbReference type="EMBL" id="CAXKWB010001791">
    <property type="protein sequence ID" value="CAL4065483.1"/>
    <property type="molecule type" value="Genomic_DNA"/>
</dbReference>
<keyword evidence="1" id="KW-0479">Metal-binding</keyword>
<dbReference type="PANTHER" id="PTHR23235">
    <property type="entry name" value="KRUEPPEL-LIKE TRANSCRIPTION FACTOR"/>
    <property type="match status" value="1"/>
</dbReference>
<dbReference type="Gene3D" id="3.30.160.60">
    <property type="entry name" value="Classic Zinc Finger"/>
    <property type="match status" value="3"/>
</dbReference>
<evidence type="ECO:0000259" key="5">
    <source>
        <dbReference type="PROSITE" id="PS50157"/>
    </source>
</evidence>
<reference evidence="6 7" key="1">
    <citation type="submission" date="2024-05" db="EMBL/GenBank/DDBJ databases">
        <authorList>
            <person name="Wallberg A."/>
        </authorList>
    </citation>
    <scope>NUCLEOTIDE SEQUENCE [LARGE SCALE GENOMIC DNA]</scope>
</reference>
<feature type="domain" description="C2H2-type" evidence="5">
    <location>
        <begin position="161"/>
        <end position="188"/>
    </location>
</feature>
<keyword evidence="2 4" id="KW-0863">Zinc-finger</keyword>
<dbReference type="PANTHER" id="PTHR23235:SF140">
    <property type="entry name" value="ZINC FINGER PROTEIN 300 ISOFORM X1"/>
    <property type="match status" value="1"/>
</dbReference>
<dbReference type="GO" id="GO:0000978">
    <property type="term" value="F:RNA polymerase II cis-regulatory region sequence-specific DNA binding"/>
    <property type="evidence" value="ECO:0007669"/>
    <property type="project" value="TreeGrafter"/>
</dbReference>
<evidence type="ECO:0000256" key="3">
    <source>
        <dbReference type="ARBA" id="ARBA00022833"/>
    </source>
</evidence>
<feature type="domain" description="C2H2-type" evidence="5">
    <location>
        <begin position="133"/>
        <end position="160"/>
    </location>
</feature>
<evidence type="ECO:0000313" key="6">
    <source>
        <dbReference type="EMBL" id="CAL4065483.1"/>
    </source>
</evidence>
<protein>
    <recommendedName>
        <fullName evidence="5">C2H2-type domain-containing protein</fullName>
    </recommendedName>
</protein>
<dbReference type="GO" id="GO:0008270">
    <property type="term" value="F:zinc ion binding"/>
    <property type="evidence" value="ECO:0007669"/>
    <property type="project" value="UniProtKB-KW"/>
</dbReference>
<keyword evidence="7" id="KW-1185">Reference proteome</keyword>
<dbReference type="PROSITE" id="PS50157">
    <property type="entry name" value="ZINC_FINGER_C2H2_2"/>
    <property type="match status" value="2"/>
</dbReference>
<keyword evidence="3" id="KW-0862">Zinc</keyword>
<dbReference type="AlphaFoldDB" id="A0AAV2PXD2"/>
<dbReference type="SUPFAM" id="SSF57667">
    <property type="entry name" value="beta-beta-alpha zinc fingers"/>
    <property type="match status" value="1"/>
</dbReference>
<accession>A0AAV2PXD2</accession>
<comment type="caution">
    <text evidence="6">The sequence shown here is derived from an EMBL/GenBank/DDBJ whole genome shotgun (WGS) entry which is preliminary data.</text>
</comment>
<sequence length="198" mass="23050">MKPEITSGSICREEMHQTLDPATMDQGNRLKNEVDDIRDDVWIEVKTEYHPIEIELKLESDIILNEQVFTESEIQKQAKQEISNMLDEFNIYMEDNIIEKSSNPGSCISPCFSDNSCNKDMVNPKKNPKDKKYHCSHCDRCFKLKLNLLIHIRKHTGEKPYQCAHCDRSFSCKHSIVDHQKTHTGEKPYHCSLCDKSF</sequence>
<evidence type="ECO:0000256" key="4">
    <source>
        <dbReference type="PROSITE-ProRule" id="PRU00042"/>
    </source>
</evidence>
<dbReference type="GO" id="GO:0000981">
    <property type="term" value="F:DNA-binding transcription factor activity, RNA polymerase II-specific"/>
    <property type="evidence" value="ECO:0007669"/>
    <property type="project" value="TreeGrafter"/>
</dbReference>
<dbReference type="InterPro" id="IPR013087">
    <property type="entry name" value="Znf_C2H2_type"/>
</dbReference>
<organism evidence="6 7">
    <name type="scientific">Meganyctiphanes norvegica</name>
    <name type="common">Northern krill</name>
    <name type="synonym">Thysanopoda norvegica</name>
    <dbReference type="NCBI Taxonomy" id="48144"/>
    <lineage>
        <taxon>Eukaryota</taxon>
        <taxon>Metazoa</taxon>
        <taxon>Ecdysozoa</taxon>
        <taxon>Arthropoda</taxon>
        <taxon>Crustacea</taxon>
        <taxon>Multicrustacea</taxon>
        <taxon>Malacostraca</taxon>
        <taxon>Eumalacostraca</taxon>
        <taxon>Eucarida</taxon>
        <taxon>Euphausiacea</taxon>
        <taxon>Euphausiidae</taxon>
        <taxon>Meganyctiphanes</taxon>
    </lineage>
</organism>
<name>A0AAV2PXD2_MEGNR</name>
<dbReference type="PROSITE" id="PS00028">
    <property type="entry name" value="ZINC_FINGER_C2H2_1"/>
    <property type="match status" value="2"/>
</dbReference>
<proteinExistence type="predicted"/>
<dbReference type="SMART" id="SM00355">
    <property type="entry name" value="ZnF_C2H2"/>
    <property type="match status" value="2"/>
</dbReference>
<dbReference type="Proteomes" id="UP001497623">
    <property type="component" value="Unassembled WGS sequence"/>
</dbReference>
<evidence type="ECO:0000256" key="1">
    <source>
        <dbReference type="ARBA" id="ARBA00022723"/>
    </source>
</evidence>
<evidence type="ECO:0000313" key="7">
    <source>
        <dbReference type="Proteomes" id="UP001497623"/>
    </source>
</evidence>
<dbReference type="InterPro" id="IPR036236">
    <property type="entry name" value="Znf_C2H2_sf"/>
</dbReference>